<evidence type="ECO:0000256" key="2">
    <source>
        <dbReference type="ARBA" id="ARBA00023027"/>
    </source>
</evidence>
<accession>A0ABU9YID0</accession>
<sequence>MTTTDATTPRLPVTAIIAPGWDLPRWAAALRAAAPGIDLRLWPDLGDRGEIEAALLWKQPEGALEGMTRLGFAQSLGAGVEHLLADPAIGPDVVLGRAVDPEMTAEMVRFVVHAVLAVSVDALGYREQQAAGRWAKRDVPGGALAVGMLGLGELGASAARALAALGFTVTGWSRSPKTVEGIACLSGAEGLDRVIATSGCLVNLLPLTDETRGLIDARRLARMPAGSHLVNVARGGHVVENDLLAALDNGHLASATLDVTATEPLAPGHRFWHHPRIVLTPHVAADSTPETMAPILADSLRRHAGGLPPRDPVLRDRGY</sequence>
<evidence type="ECO:0000313" key="5">
    <source>
        <dbReference type="Proteomes" id="UP001413721"/>
    </source>
</evidence>
<dbReference type="PANTHER" id="PTHR43333">
    <property type="entry name" value="2-HACID_DH_C DOMAIN-CONTAINING PROTEIN"/>
    <property type="match status" value="1"/>
</dbReference>
<dbReference type="Pfam" id="PF02826">
    <property type="entry name" value="2-Hacid_dh_C"/>
    <property type="match status" value="1"/>
</dbReference>
<feature type="domain" description="D-isomer specific 2-hydroxyacid dehydrogenase NAD-binding" evidence="3">
    <location>
        <begin position="114"/>
        <end position="284"/>
    </location>
</feature>
<keyword evidence="1" id="KW-0560">Oxidoreductase</keyword>
<dbReference type="InterPro" id="IPR036291">
    <property type="entry name" value="NAD(P)-bd_dom_sf"/>
</dbReference>
<dbReference type="EMBL" id="JBBKTW010000003">
    <property type="protein sequence ID" value="MEN2988461.1"/>
    <property type="molecule type" value="Genomic_DNA"/>
</dbReference>
<dbReference type="CDD" id="cd12164">
    <property type="entry name" value="GDH_like_2"/>
    <property type="match status" value="1"/>
</dbReference>
<comment type="caution">
    <text evidence="4">The sequence shown here is derived from an EMBL/GenBank/DDBJ whole genome shotgun (WGS) entry which is preliminary data.</text>
</comment>
<name>A0ABU9YID0_9PROT</name>
<dbReference type="InterPro" id="IPR006140">
    <property type="entry name" value="D-isomer_DH_NAD-bd"/>
</dbReference>
<dbReference type="PANTHER" id="PTHR43333:SF1">
    <property type="entry name" value="D-ISOMER SPECIFIC 2-HYDROXYACID DEHYDROGENASE NAD-BINDING DOMAIN-CONTAINING PROTEIN"/>
    <property type="match status" value="1"/>
</dbReference>
<dbReference type="SUPFAM" id="SSF51735">
    <property type="entry name" value="NAD(P)-binding Rossmann-fold domains"/>
    <property type="match status" value="1"/>
</dbReference>
<reference evidence="4 5" key="1">
    <citation type="submission" date="2024-03" db="EMBL/GenBank/DDBJ databases">
        <title>High-quality draft genome sequencing of Tistrella sp. BH-R2-4.</title>
        <authorList>
            <person name="Dong C."/>
        </authorList>
    </citation>
    <scope>NUCLEOTIDE SEQUENCE [LARGE SCALE GENOMIC DNA]</scope>
    <source>
        <strain evidence="4 5">BH-R2-4</strain>
    </source>
</reference>
<protein>
    <submittedName>
        <fullName evidence="4">Glyoxylate/hydroxypyruvate reductase A</fullName>
    </submittedName>
</protein>
<keyword evidence="2" id="KW-0520">NAD</keyword>
<gene>
    <name evidence="4" type="ORF">WG926_09115</name>
</gene>
<dbReference type="Proteomes" id="UP001413721">
    <property type="component" value="Unassembled WGS sequence"/>
</dbReference>
<dbReference type="RefSeq" id="WP_345934767.1">
    <property type="nucleotide sequence ID" value="NZ_JBBKTV010000008.1"/>
</dbReference>
<proteinExistence type="predicted"/>
<organism evidence="4 5">
    <name type="scientific">Tistrella arctica</name>
    <dbReference type="NCBI Taxonomy" id="3133430"/>
    <lineage>
        <taxon>Bacteria</taxon>
        <taxon>Pseudomonadati</taxon>
        <taxon>Pseudomonadota</taxon>
        <taxon>Alphaproteobacteria</taxon>
        <taxon>Geminicoccales</taxon>
        <taxon>Geminicoccaceae</taxon>
        <taxon>Tistrella</taxon>
    </lineage>
</organism>
<dbReference type="Gene3D" id="3.40.50.720">
    <property type="entry name" value="NAD(P)-binding Rossmann-like Domain"/>
    <property type="match status" value="2"/>
</dbReference>
<evidence type="ECO:0000256" key="1">
    <source>
        <dbReference type="ARBA" id="ARBA00023002"/>
    </source>
</evidence>
<keyword evidence="5" id="KW-1185">Reference proteome</keyword>
<evidence type="ECO:0000259" key="3">
    <source>
        <dbReference type="Pfam" id="PF02826"/>
    </source>
</evidence>
<evidence type="ECO:0000313" key="4">
    <source>
        <dbReference type="EMBL" id="MEN2988461.1"/>
    </source>
</evidence>